<dbReference type="GO" id="GO:0005737">
    <property type="term" value="C:cytoplasm"/>
    <property type="evidence" value="ECO:0007669"/>
    <property type="project" value="TreeGrafter"/>
</dbReference>
<dbReference type="InterPro" id="IPR004408">
    <property type="entry name" value="Biotin_CoA_COase_ligase"/>
</dbReference>
<dbReference type="AlphaFoldDB" id="A0A174F9G9"/>
<reference evidence="6" key="2">
    <citation type="journal article" date="2018" name="BMC Genomics">
        <title>Whole genome sequencing and function prediction of 133 gut anaerobes isolated from chicken caecum in pure cultures.</title>
        <authorList>
            <person name="Medvecky M."/>
            <person name="Cejkova D."/>
            <person name="Polansky O."/>
            <person name="Karasova D."/>
            <person name="Kubasova T."/>
            <person name="Cizek A."/>
            <person name="Rychlik I."/>
        </authorList>
    </citation>
    <scope>NUCLEOTIDE SEQUENCE</scope>
    <source>
        <strain evidence="6">An109</strain>
    </source>
</reference>
<dbReference type="SUPFAM" id="SSF55681">
    <property type="entry name" value="Class II aaRS and biotin synthetases"/>
    <property type="match status" value="1"/>
</dbReference>
<dbReference type="PROSITE" id="PS51733">
    <property type="entry name" value="BPL_LPL_CATALYTIC"/>
    <property type="match status" value="1"/>
</dbReference>
<dbReference type="EMBL" id="WDEH01000006">
    <property type="protein sequence ID" value="KAB6141168.1"/>
    <property type="molecule type" value="Genomic_DNA"/>
</dbReference>
<proteinExistence type="predicted"/>
<evidence type="ECO:0000313" key="3">
    <source>
        <dbReference type="EMBL" id="KAB6089872.1"/>
    </source>
</evidence>
<dbReference type="EMBL" id="QRYV01000023">
    <property type="protein sequence ID" value="RGV14632.1"/>
    <property type="molecule type" value="Genomic_DNA"/>
</dbReference>
<protein>
    <submittedName>
        <fullName evidence="7">Biotin--[acetyl-CoA-carboxylase] ligase</fullName>
        <ecNumber evidence="7">6.3.4.15</ecNumber>
    </submittedName>
</protein>
<dbReference type="InterPro" id="IPR045864">
    <property type="entry name" value="aa-tRNA-synth_II/BPL/LPL"/>
</dbReference>
<dbReference type="Gene3D" id="3.30.930.10">
    <property type="entry name" value="Bira Bifunctional Protein, Domain 2"/>
    <property type="match status" value="1"/>
</dbReference>
<keyword evidence="1 7" id="KW-0436">Ligase</keyword>
<dbReference type="GO" id="GO:0004077">
    <property type="term" value="F:biotin--[biotin carboxyl-carrier protein] ligase activity"/>
    <property type="evidence" value="ECO:0007669"/>
    <property type="project" value="UniProtKB-EC"/>
</dbReference>
<reference evidence="10 11" key="4">
    <citation type="journal article" date="2019" name="Nat. Med.">
        <title>A library of human gut bacterial isolates paired with longitudinal multiomics data enables mechanistic microbiome research.</title>
        <authorList>
            <person name="Poyet M."/>
            <person name="Groussin M."/>
            <person name="Gibbons S.M."/>
            <person name="Avila-Pacheco J."/>
            <person name="Jiang X."/>
            <person name="Kearney S.M."/>
            <person name="Perrotta A.R."/>
            <person name="Berdy B."/>
            <person name="Zhao S."/>
            <person name="Lieberman T.D."/>
            <person name="Swanson P.K."/>
            <person name="Smith M."/>
            <person name="Roesemann S."/>
            <person name="Alexander J.E."/>
            <person name="Rich S.A."/>
            <person name="Livny J."/>
            <person name="Vlamakis H."/>
            <person name="Clish C."/>
            <person name="Bullock K."/>
            <person name="Deik A."/>
            <person name="Scott J."/>
            <person name="Pierce K.A."/>
            <person name="Xavier R.J."/>
            <person name="Alm E.J."/>
        </authorList>
    </citation>
    <scope>NUCLEOTIDE SEQUENCE [LARGE SCALE GENOMIC DNA]</scope>
    <source>
        <strain evidence="5 11">BIOML-A16</strain>
        <strain evidence="4 12">BIOML-A62</strain>
        <strain evidence="3 10">BIOML-A74</strain>
    </source>
</reference>
<dbReference type="EMBL" id="WDCP01000006">
    <property type="protein sequence ID" value="KAB6340919.1"/>
    <property type="molecule type" value="Genomic_DNA"/>
</dbReference>
<evidence type="ECO:0000313" key="8">
    <source>
        <dbReference type="Proteomes" id="UP000196036"/>
    </source>
</evidence>
<accession>A0A174F9G9</accession>
<dbReference type="Proteomes" id="UP000435059">
    <property type="component" value="Unassembled WGS sequence"/>
</dbReference>
<dbReference type="EMBL" id="WDES01000006">
    <property type="protein sequence ID" value="KAB6089872.1"/>
    <property type="molecule type" value="Genomic_DNA"/>
</dbReference>
<dbReference type="EMBL" id="NFLW01000002">
    <property type="protein sequence ID" value="OUQ73971.1"/>
    <property type="molecule type" value="Genomic_DNA"/>
</dbReference>
<dbReference type="Proteomes" id="UP000196036">
    <property type="component" value="Unassembled WGS sequence"/>
</dbReference>
<name>A0A174F9G9_9BACE</name>
<gene>
    <name evidence="6" type="ORF">B5E52_01910</name>
    <name evidence="7" type="ORF">DWW25_11220</name>
    <name evidence="4" type="ORF">GA424_05540</name>
    <name evidence="3" type="ORF">GA574_05505</name>
    <name evidence="5" type="ORF">GAZ43_04830</name>
</gene>
<dbReference type="InterPro" id="IPR004143">
    <property type="entry name" value="BPL_LPL_catalytic"/>
</dbReference>
<sequence>MMPSPDTFPVPLIHINETNSTNNYLQSLCSEQKVEELTVVVADFQTSGRGQRGNSWESDPGKNLLFSTVIFPEFLEARRQFLISQVISLAIKEELDTYTTDISIKWPNDIYWKEKKICGMLIENDLMGRNISQSIVGIGININQEAFHGAAPNPVSIYQITGKQYDIFEILKNIMLRIQSYYCQLKKDDTTSIVTRYTESLFRKDGMHRYKDADGEFLAQIVCVEPEGKLILEDEIQTKRGYMFKEVEYLLK</sequence>
<dbReference type="PANTHER" id="PTHR12835:SF5">
    <property type="entry name" value="BIOTIN--PROTEIN LIGASE"/>
    <property type="match status" value="1"/>
</dbReference>
<keyword evidence="10" id="KW-1185">Reference proteome</keyword>
<evidence type="ECO:0000313" key="7">
    <source>
        <dbReference type="EMBL" id="RGV14632.1"/>
    </source>
</evidence>
<dbReference type="Proteomes" id="UP000487596">
    <property type="component" value="Unassembled WGS sequence"/>
</dbReference>
<evidence type="ECO:0000313" key="9">
    <source>
        <dbReference type="Proteomes" id="UP000283369"/>
    </source>
</evidence>
<evidence type="ECO:0000313" key="6">
    <source>
        <dbReference type="EMBL" id="OUQ73971.1"/>
    </source>
</evidence>
<dbReference type="Pfam" id="PF03099">
    <property type="entry name" value="BPL_LplA_LipB"/>
    <property type="match status" value="1"/>
</dbReference>
<evidence type="ECO:0000256" key="1">
    <source>
        <dbReference type="ARBA" id="ARBA00022598"/>
    </source>
</evidence>
<evidence type="ECO:0000259" key="2">
    <source>
        <dbReference type="PROSITE" id="PS51733"/>
    </source>
</evidence>
<organism evidence="7 9">
    <name type="scientific">Bacteroides xylanisolvens</name>
    <dbReference type="NCBI Taxonomy" id="371601"/>
    <lineage>
        <taxon>Bacteria</taxon>
        <taxon>Pseudomonadati</taxon>
        <taxon>Bacteroidota</taxon>
        <taxon>Bacteroidia</taxon>
        <taxon>Bacteroidales</taxon>
        <taxon>Bacteroidaceae</taxon>
        <taxon>Bacteroides</taxon>
    </lineage>
</organism>
<dbReference type="Proteomes" id="UP000283369">
    <property type="component" value="Unassembled WGS sequence"/>
</dbReference>
<dbReference type="RefSeq" id="WP_008640835.1">
    <property type="nucleotide sequence ID" value="NZ_CP042282.1"/>
</dbReference>
<reference evidence="8" key="1">
    <citation type="submission" date="2017-04" db="EMBL/GenBank/DDBJ databases">
        <title>Function of individual gut microbiota members based on whole genome sequencing of pure cultures obtained from chicken caecum.</title>
        <authorList>
            <person name="Medvecky M."/>
            <person name="Cejkova D."/>
            <person name="Polansky O."/>
            <person name="Karasova D."/>
            <person name="Kubasova T."/>
            <person name="Cizek A."/>
            <person name="Rychlik I."/>
        </authorList>
    </citation>
    <scope>NUCLEOTIDE SEQUENCE [LARGE SCALE GENOMIC DNA]</scope>
    <source>
        <strain evidence="8">An109</strain>
    </source>
</reference>
<evidence type="ECO:0000313" key="4">
    <source>
        <dbReference type="EMBL" id="KAB6141168.1"/>
    </source>
</evidence>
<reference evidence="7 9" key="3">
    <citation type="submission" date="2018-08" db="EMBL/GenBank/DDBJ databases">
        <title>A genome reference for cultivated species of the human gut microbiota.</title>
        <authorList>
            <person name="Zou Y."/>
            <person name="Xue W."/>
            <person name="Luo G."/>
        </authorList>
    </citation>
    <scope>NUCLEOTIDE SEQUENCE [LARGE SCALE GENOMIC DNA]</scope>
    <source>
        <strain evidence="7 9">AF14-7</strain>
    </source>
</reference>
<dbReference type="CDD" id="cd16442">
    <property type="entry name" value="BPL"/>
    <property type="match status" value="1"/>
</dbReference>
<comment type="caution">
    <text evidence="7">The sequence shown here is derived from an EMBL/GenBank/DDBJ whole genome shotgun (WGS) entry which is preliminary data.</text>
</comment>
<evidence type="ECO:0000313" key="10">
    <source>
        <dbReference type="Proteomes" id="UP000435059"/>
    </source>
</evidence>
<feature type="domain" description="BPL/LPL catalytic" evidence="2">
    <location>
        <begin position="2"/>
        <end position="186"/>
    </location>
</feature>
<dbReference type="EC" id="6.3.4.15" evidence="7"/>
<dbReference type="Proteomes" id="UP000438288">
    <property type="component" value="Unassembled WGS sequence"/>
</dbReference>
<dbReference type="NCBIfam" id="TIGR00121">
    <property type="entry name" value="birA_ligase"/>
    <property type="match status" value="1"/>
</dbReference>
<evidence type="ECO:0000313" key="5">
    <source>
        <dbReference type="EMBL" id="KAB6340919.1"/>
    </source>
</evidence>
<dbReference type="PANTHER" id="PTHR12835">
    <property type="entry name" value="BIOTIN PROTEIN LIGASE"/>
    <property type="match status" value="1"/>
</dbReference>
<evidence type="ECO:0000313" key="12">
    <source>
        <dbReference type="Proteomes" id="UP000487596"/>
    </source>
</evidence>
<evidence type="ECO:0000313" key="11">
    <source>
        <dbReference type="Proteomes" id="UP000438288"/>
    </source>
</evidence>